<organism evidence="5 6">
    <name type="scientific">Triparma columacea</name>
    <dbReference type="NCBI Taxonomy" id="722753"/>
    <lineage>
        <taxon>Eukaryota</taxon>
        <taxon>Sar</taxon>
        <taxon>Stramenopiles</taxon>
        <taxon>Ochrophyta</taxon>
        <taxon>Bolidophyceae</taxon>
        <taxon>Parmales</taxon>
        <taxon>Triparmaceae</taxon>
        <taxon>Triparma</taxon>
    </lineage>
</organism>
<dbReference type="InterPro" id="IPR037518">
    <property type="entry name" value="MPN"/>
</dbReference>
<dbReference type="GO" id="GO:0031369">
    <property type="term" value="F:translation initiation factor binding"/>
    <property type="evidence" value="ECO:0007669"/>
    <property type="project" value="InterPro"/>
</dbReference>
<gene>
    <name evidence="5" type="ORF">TrCOL_g13328</name>
</gene>
<dbReference type="GO" id="GO:0071541">
    <property type="term" value="C:eukaryotic translation initiation factor 3 complex, eIF3m"/>
    <property type="evidence" value="ECO:0007669"/>
    <property type="project" value="TreeGrafter"/>
</dbReference>
<dbReference type="OrthoDB" id="25498at2759"/>
<feature type="domain" description="MPN" evidence="4">
    <location>
        <begin position="15"/>
        <end position="156"/>
    </location>
</feature>
<dbReference type="CDD" id="cd08064">
    <property type="entry name" value="MPN_eIF3f"/>
    <property type="match status" value="1"/>
</dbReference>
<dbReference type="SMART" id="SM00232">
    <property type="entry name" value="JAB_MPN"/>
    <property type="match status" value="1"/>
</dbReference>
<evidence type="ECO:0000256" key="1">
    <source>
        <dbReference type="ARBA" id="ARBA00022490"/>
    </source>
</evidence>
<keyword evidence="3" id="KW-0648">Protein biosynthesis</keyword>
<dbReference type="Proteomes" id="UP001165065">
    <property type="component" value="Unassembled WGS sequence"/>
</dbReference>
<dbReference type="Pfam" id="PF13012">
    <property type="entry name" value="MitMem_reg"/>
    <property type="match status" value="1"/>
</dbReference>
<dbReference type="Gene3D" id="3.40.140.10">
    <property type="entry name" value="Cytidine Deaminase, domain 2"/>
    <property type="match status" value="1"/>
</dbReference>
<dbReference type="GO" id="GO:0003743">
    <property type="term" value="F:translation initiation factor activity"/>
    <property type="evidence" value="ECO:0007669"/>
    <property type="project" value="UniProtKB-KW"/>
</dbReference>
<evidence type="ECO:0000313" key="6">
    <source>
        <dbReference type="Proteomes" id="UP001165065"/>
    </source>
</evidence>
<dbReference type="InterPro" id="IPR024969">
    <property type="entry name" value="EIF3F/CSN6-like_C"/>
</dbReference>
<dbReference type="PANTHER" id="PTHR10540">
    <property type="entry name" value="EUKARYOTIC TRANSLATION INITIATION FACTOR 3 SUBUNIT F-RELATED"/>
    <property type="match status" value="1"/>
</dbReference>
<keyword evidence="6" id="KW-1185">Reference proteome</keyword>
<keyword evidence="1" id="KW-0963">Cytoplasm</keyword>
<dbReference type="Pfam" id="PF01398">
    <property type="entry name" value="JAB"/>
    <property type="match status" value="1"/>
</dbReference>
<evidence type="ECO:0000313" key="5">
    <source>
        <dbReference type="EMBL" id="GMI45313.1"/>
    </source>
</evidence>
<accession>A0A9W7LCX6</accession>
<dbReference type="InterPro" id="IPR027531">
    <property type="entry name" value="eIF3f"/>
</dbReference>
<dbReference type="AlphaFoldDB" id="A0A9W7LCX6"/>
<dbReference type="PROSITE" id="PS50249">
    <property type="entry name" value="MPN"/>
    <property type="match status" value="1"/>
</dbReference>
<dbReference type="PANTHER" id="PTHR10540:SF6">
    <property type="entry name" value="EUKARYOTIC TRANSLATION INITIATION FACTOR 3 SUBUNIT F"/>
    <property type="match status" value="1"/>
</dbReference>
<protein>
    <recommendedName>
        <fullName evidence="4">MPN domain-containing protein</fullName>
    </recommendedName>
</protein>
<comment type="caution">
    <text evidence="5">The sequence shown here is derived from an EMBL/GenBank/DDBJ whole genome shotgun (WGS) entry which is preliminary data.</text>
</comment>
<evidence type="ECO:0000256" key="2">
    <source>
        <dbReference type="ARBA" id="ARBA00022540"/>
    </source>
</evidence>
<evidence type="ECO:0000259" key="4">
    <source>
        <dbReference type="PROSITE" id="PS50249"/>
    </source>
</evidence>
<dbReference type="InterPro" id="IPR000555">
    <property type="entry name" value="JAMM/MPN+_dom"/>
</dbReference>
<keyword evidence="2" id="KW-0396">Initiation factor</keyword>
<evidence type="ECO:0000256" key="3">
    <source>
        <dbReference type="ARBA" id="ARBA00022917"/>
    </source>
</evidence>
<proteinExistence type="predicted"/>
<dbReference type="EMBL" id="BRYA01001541">
    <property type="protein sequence ID" value="GMI45313.1"/>
    <property type="molecule type" value="Genomic_DNA"/>
</dbReference>
<name>A0A9W7LCX6_9STRA</name>
<reference evidence="6" key="1">
    <citation type="journal article" date="2023" name="Commun. Biol.">
        <title>Genome analysis of Parmales, the sister group of diatoms, reveals the evolutionary specialization of diatoms from phago-mixotrophs to photoautotrophs.</title>
        <authorList>
            <person name="Ban H."/>
            <person name="Sato S."/>
            <person name="Yoshikawa S."/>
            <person name="Yamada K."/>
            <person name="Nakamura Y."/>
            <person name="Ichinomiya M."/>
            <person name="Sato N."/>
            <person name="Blanc-Mathieu R."/>
            <person name="Endo H."/>
            <person name="Kuwata A."/>
            <person name="Ogata H."/>
        </authorList>
    </citation>
    <scope>NUCLEOTIDE SEQUENCE [LARGE SCALE GENOMIC DNA]</scope>
</reference>
<dbReference type="GO" id="GO:0008237">
    <property type="term" value="F:metallopeptidase activity"/>
    <property type="evidence" value="ECO:0007669"/>
    <property type="project" value="InterPro"/>
</dbReference>
<sequence length="298" mass="33041">MLQLSSSTSARTMSAQIHPVALFSILEAYTRRSEGSTRVIGTLLGKYVDSVATTDRSVVIEGAFAIPYYEKDGEIGIHKEYAEQMYNLQKRAHKNLRVVGWFSTTSNGEMIAESTAVIQSYYTQQCLDHDCLHLAVDTSLSTDNLSLSAYVLTPLVAAGRSLANMFHEIKLTTFSSDCERLFVDSLVRSNNVEGEPVDLANSEQDNMSSLESSMANLGEMLDRASKYVDDVVEGRIEGNNAIGRRIADAVGNVPRIRPEVFDKMFNDNLQDLLMVMYLSNLTKTQLTIAEKLQESLVV</sequence>